<organism evidence="1 2">
    <name type="scientific">Armillaria ostoyae</name>
    <name type="common">Armillaria root rot fungus</name>
    <dbReference type="NCBI Taxonomy" id="47428"/>
    <lineage>
        <taxon>Eukaryota</taxon>
        <taxon>Fungi</taxon>
        <taxon>Dikarya</taxon>
        <taxon>Basidiomycota</taxon>
        <taxon>Agaricomycotina</taxon>
        <taxon>Agaricomycetes</taxon>
        <taxon>Agaricomycetidae</taxon>
        <taxon>Agaricales</taxon>
        <taxon>Marasmiineae</taxon>
        <taxon>Physalacriaceae</taxon>
        <taxon>Armillaria</taxon>
    </lineage>
</organism>
<dbReference type="AlphaFoldDB" id="A0A284S0Q6"/>
<evidence type="ECO:0000313" key="1">
    <source>
        <dbReference type="EMBL" id="SJL14601.1"/>
    </source>
</evidence>
<reference evidence="2" key="1">
    <citation type="journal article" date="2017" name="Nat. Ecol. Evol.">
        <title>Genome expansion and lineage-specific genetic innovations in the forest pathogenic fungi Armillaria.</title>
        <authorList>
            <person name="Sipos G."/>
            <person name="Prasanna A.N."/>
            <person name="Walter M.C."/>
            <person name="O'Connor E."/>
            <person name="Balint B."/>
            <person name="Krizsan K."/>
            <person name="Kiss B."/>
            <person name="Hess J."/>
            <person name="Varga T."/>
            <person name="Slot J."/>
            <person name="Riley R."/>
            <person name="Boka B."/>
            <person name="Rigling D."/>
            <person name="Barry K."/>
            <person name="Lee J."/>
            <person name="Mihaltcheva S."/>
            <person name="LaButti K."/>
            <person name="Lipzen A."/>
            <person name="Waldron R."/>
            <person name="Moloney N.M."/>
            <person name="Sperisen C."/>
            <person name="Kredics L."/>
            <person name="Vagvoelgyi C."/>
            <person name="Patrignani A."/>
            <person name="Fitzpatrick D."/>
            <person name="Nagy I."/>
            <person name="Doyle S."/>
            <person name="Anderson J.B."/>
            <person name="Grigoriev I.V."/>
            <person name="Gueldener U."/>
            <person name="Muensterkoetter M."/>
            <person name="Nagy L.G."/>
        </authorList>
    </citation>
    <scope>NUCLEOTIDE SEQUENCE [LARGE SCALE GENOMIC DNA]</scope>
    <source>
        <strain evidence="2">C18/9</strain>
    </source>
</reference>
<sequence>MVLDIVMDAQVQSLGHEMEKAAAIHSCSDSKEIRDKTAELN</sequence>
<name>A0A284S0Q6_ARMOS</name>
<protein>
    <submittedName>
        <fullName evidence="1">Uncharacterized protein</fullName>
    </submittedName>
</protein>
<accession>A0A284S0Q6</accession>
<dbReference type="EMBL" id="FUEG01000024">
    <property type="protein sequence ID" value="SJL14601.1"/>
    <property type="molecule type" value="Genomic_DNA"/>
</dbReference>
<evidence type="ECO:0000313" key="2">
    <source>
        <dbReference type="Proteomes" id="UP000219338"/>
    </source>
</evidence>
<proteinExistence type="predicted"/>
<gene>
    <name evidence="1" type="ORF">ARMOST_18064</name>
</gene>
<keyword evidence="2" id="KW-1185">Reference proteome</keyword>
<dbReference type="Proteomes" id="UP000219338">
    <property type="component" value="Unassembled WGS sequence"/>
</dbReference>